<evidence type="ECO:0000256" key="4">
    <source>
        <dbReference type="ARBA" id="ARBA00023239"/>
    </source>
</evidence>
<gene>
    <name evidence="6" type="ORF">CONCODRAFT_77110</name>
</gene>
<evidence type="ECO:0000313" key="7">
    <source>
        <dbReference type="Proteomes" id="UP000070444"/>
    </source>
</evidence>
<dbReference type="AlphaFoldDB" id="A0A137PG49"/>
<dbReference type="InterPro" id="IPR006913">
    <property type="entry name" value="CENP-V/GFA"/>
</dbReference>
<keyword evidence="3" id="KW-0862">Zinc</keyword>
<dbReference type="OrthoDB" id="406544at2759"/>
<keyword evidence="4" id="KW-0456">Lyase</keyword>
<dbReference type="PANTHER" id="PTHR33337:SF44">
    <property type="entry name" value="DUF636 DOMAIN PROTEIN (AFU_ORTHOLOGUE AFUA_1G09754)"/>
    <property type="match status" value="1"/>
</dbReference>
<dbReference type="STRING" id="796925.A0A137PG49"/>
<keyword evidence="7" id="KW-1185">Reference proteome</keyword>
<dbReference type="EMBL" id="KQ964429">
    <property type="protein sequence ID" value="KXN73979.1"/>
    <property type="molecule type" value="Genomic_DNA"/>
</dbReference>
<dbReference type="GO" id="GO:0016846">
    <property type="term" value="F:carbon-sulfur lyase activity"/>
    <property type="evidence" value="ECO:0007669"/>
    <property type="project" value="InterPro"/>
</dbReference>
<evidence type="ECO:0000259" key="5">
    <source>
        <dbReference type="PROSITE" id="PS51891"/>
    </source>
</evidence>
<name>A0A137PG49_CONC2</name>
<organism evidence="6 7">
    <name type="scientific">Conidiobolus coronatus (strain ATCC 28846 / CBS 209.66 / NRRL 28638)</name>
    <name type="common">Delacroixia coronata</name>
    <dbReference type="NCBI Taxonomy" id="796925"/>
    <lineage>
        <taxon>Eukaryota</taxon>
        <taxon>Fungi</taxon>
        <taxon>Fungi incertae sedis</taxon>
        <taxon>Zoopagomycota</taxon>
        <taxon>Entomophthoromycotina</taxon>
        <taxon>Entomophthoromycetes</taxon>
        <taxon>Entomophthorales</taxon>
        <taxon>Ancylistaceae</taxon>
        <taxon>Conidiobolus</taxon>
    </lineage>
</organism>
<accession>A0A137PG49</accession>
<evidence type="ECO:0000256" key="1">
    <source>
        <dbReference type="ARBA" id="ARBA00005495"/>
    </source>
</evidence>
<dbReference type="Pfam" id="PF04828">
    <property type="entry name" value="GFA"/>
    <property type="match status" value="1"/>
</dbReference>
<protein>
    <submittedName>
        <fullName evidence="6">Putative glutathione-dependent formaldehyde-activating</fullName>
    </submittedName>
</protein>
<proteinExistence type="inferred from homology"/>
<keyword evidence="2" id="KW-0479">Metal-binding</keyword>
<dbReference type="SUPFAM" id="SSF51316">
    <property type="entry name" value="Mss4-like"/>
    <property type="match status" value="1"/>
</dbReference>
<dbReference type="Gene3D" id="3.90.1590.10">
    <property type="entry name" value="glutathione-dependent formaldehyde- activating enzyme (gfa)"/>
    <property type="match status" value="1"/>
</dbReference>
<dbReference type="PANTHER" id="PTHR33337">
    <property type="entry name" value="GFA DOMAIN-CONTAINING PROTEIN"/>
    <property type="match status" value="1"/>
</dbReference>
<sequence>MLLKGSCHCNSINFEVESNTPVPYMRCYCSICRKVGSGAPFGTNIMGNKASLKITKEEAKISEYKAIMNREAPESEHKLAGNIRYFCSKCSSNLWAYDEKYAEWVYPVASAIDTPLPTPPKICHIMLNSKANWVPPISESSTDNCFTEYPNKSVEDWHKSNSQWTN</sequence>
<dbReference type="GO" id="GO:0046872">
    <property type="term" value="F:metal ion binding"/>
    <property type="evidence" value="ECO:0007669"/>
    <property type="project" value="UniProtKB-KW"/>
</dbReference>
<evidence type="ECO:0000256" key="3">
    <source>
        <dbReference type="ARBA" id="ARBA00022833"/>
    </source>
</evidence>
<comment type="similarity">
    <text evidence="1">Belongs to the Gfa family.</text>
</comment>
<dbReference type="InterPro" id="IPR011057">
    <property type="entry name" value="Mss4-like_sf"/>
</dbReference>
<reference evidence="6 7" key="1">
    <citation type="journal article" date="2015" name="Genome Biol. Evol.">
        <title>Phylogenomic analyses indicate that early fungi evolved digesting cell walls of algal ancestors of land plants.</title>
        <authorList>
            <person name="Chang Y."/>
            <person name="Wang S."/>
            <person name="Sekimoto S."/>
            <person name="Aerts A.L."/>
            <person name="Choi C."/>
            <person name="Clum A."/>
            <person name="LaButti K.M."/>
            <person name="Lindquist E.A."/>
            <person name="Yee Ngan C."/>
            <person name="Ohm R.A."/>
            <person name="Salamov A.A."/>
            <person name="Grigoriev I.V."/>
            <person name="Spatafora J.W."/>
            <person name="Berbee M.L."/>
        </authorList>
    </citation>
    <scope>NUCLEOTIDE SEQUENCE [LARGE SCALE GENOMIC DNA]</scope>
    <source>
        <strain evidence="6 7">NRRL 28638</strain>
    </source>
</reference>
<dbReference type="PROSITE" id="PS51891">
    <property type="entry name" value="CENP_V_GFA"/>
    <property type="match status" value="1"/>
</dbReference>
<evidence type="ECO:0000256" key="2">
    <source>
        <dbReference type="ARBA" id="ARBA00022723"/>
    </source>
</evidence>
<dbReference type="Proteomes" id="UP000070444">
    <property type="component" value="Unassembled WGS sequence"/>
</dbReference>
<evidence type="ECO:0000313" key="6">
    <source>
        <dbReference type="EMBL" id="KXN73979.1"/>
    </source>
</evidence>
<dbReference type="OMA" id="PDEMVCI"/>
<feature type="domain" description="CENP-V/GFA" evidence="5">
    <location>
        <begin position="3"/>
        <end position="121"/>
    </location>
</feature>